<evidence type="ECO:0000256" key="9">
    <source>
        <dbReference type="SAM" id="MobiDB-lite"/>
    </source>
</evidence>
<gene>
    <name evidence="12" type="primary">LOC101488375</name>
</gene>
<accession>A0A1S2YWS0</accession>
<dbReference type="eggNOG" id="ENOG502QQW2">
    <property type="taxonomic scope" value="Eukaryota"/>
</dbReference>
<dbReference type="Gene3D" id="3.30.730.10">
    <property type="entry name" value="AP2/ERF domain"/>
    <property type="match status" value="2"/>
</dbReference>
<evidence type="ECO:0000256" key="3">
    <source>
        <dbReference type="ARBA" id="ARBA00023015"/>
    </source>
</evidence>
<reference evidence="11" key="1">
    <citation type="journal article" date="2013" name="Nat. Biotechnol.">
        <title>Draft genome sequence of chickpea (Cicer arietinum) provides a resource for trait improvement.</title>
        <authorList>
            <person name="Varshney R.K."/>
            <person name="Song C."/>
            <person name="Saxena R.K."/>
            <person name="Azam S."/>
            <person name="Yu S."/>
            <person name="Sharpe A.G."/>
            <person name="Cannon S."/>
            <person name="Baek J."/>
            <person name="Rosen B.D."/>
            <person name="Tar'an B."/>
            <person name="Millan T."/>
            <person name="Zhang X."/>
            <person name="Ramsay L.D."/>
            <person name="Iwata A."/>
            <person name="Wang Y."/>
            <person name="Nelson W."/>
            <person name="Farmer A.D."/>
            <person name="Gaur P.M."/>
            <person name="Soderlund C."/>
            <person name="Penmetsa R.V."/>
            <person name="Xu C."/>
            <person name="Bharti A.K."/>
            <person name="He W."/>
            <person name="Winter P."/>
            <person name="Zhao S."/>
            <person name="Hane J.K."/>
            <person name="Carrasquilla-Garcia N."/>
            <person name="Condie J.A."/>
            <person name="Upadhyaya H.D."/>
            <person name="Luo M.C."/>
            <person name="Thudi M."/>
            <person name="Gowda C.L."/>
            <person name="Singh N.P."/>
            <person name="Lichtenzveig J."/>
            <person name="Gali K.K."/>
            <person name="Rubio J."/>
            <person name="Nadarajan N."/>
            <person name="Dolezel J."/>
            <person name="Bansal K.C."/>
            <person name="Xu X."/>
            <person name="Edwards D."/>
            <person name="Zhang G."/>
            <person name="Kahl G."/>
            <person name="Gil J."/>
            <person name="Singh K.B."/>
            <person name="Datta S.K."/>
            <person name="Jackson S.A."/>
            <person name="Wang J."/>
            <person name="Cook D.R."/>
        </authorList>
    </citation>
    <scope>NUCLEOTIDE SEQUENCE [LARGE SCALE GENOMIC DNA]</scope>
    <source>
        <strain evidence="11">cv. CDC Frontier</strain>
    </source>
</reference>
<dbReference type="InterPro" id="IPR016177">
    <property type="entry name" value="DNA-bd_dom_sf"/>
</dbReference>
<keyword evidence="11" id="KW-1185">Reference proteome</keyword>
<comment type="subcellular location">
    <subcellularLocation>
        <location evidence="1">Nucleus</location>
    </subcellularLocation>
</comment>
<dbReference type="GO" id="GO:0005634">
    <property type="term" value="C:nucleus"/>
    <property type="evidence" value="ECO:0007669"/>
    <property type="project" value="UniProtKB-SubCell"/>
</dbReference>
<dbReference type="AlphaFoldDB" id="A0A1S2YWS0"/>
<name>A0A1S2YWS0_CICAR</name>
<dbReference type="PANTHER" id="PTHR32467">
    <property type="entry name" value="AP2-LIKE ETHYLENE-RESPONSIVE TRANSCRIPTION FACTOR"/>
    <property type="match status" value="1"/>
</dbReference>
<keyword evidence="5" id="KW-0010">Activator</keyword>
<proteinExistence type="inferred from homology"/>
<feature type="region of interest" description="Disordered" evidence="9">
    <location>
        <begin position="1"/>
        <end position="60"/>
    </location>
</feature>
<dbReference type="PROSITE" id="PS51032">
    <property type="entry name" value="AP2_ERF"/>
    <property type="match status" value="2"/>
</dbReference>
<dbReference type="SUPFAM" id="SSF54171">
    <property type="entry name" value="DNA-binding domain"/>
    <property type="match status" value="2"/>
</dbReference>
<dbReference type="SMART" id="SM00380">
    <property type="entry name" value="AP2"/>
    <property type="match status" value="2"/>
</dbReference>
<dbReference type="InterPro" id="IPR001471">
    <property type="entry name" value="AP2/ERF_dom"/>
</dbReference>
<evidence type="ECO:0000256" key="1">
    <source>
        <dbReference type="ARBA" id="ARBA00004123"/>
    </source>
</evidence>
<evidence type="ECO:0000256" key="4">
    <source>
        <dbReference type="ARBA" id="ARBA00023125"/>
    </source>
</evidence>
<dbReference type="InterPro" id="IPR036955">
    <property type="entry name" value="AP2/ERF_dom_sf"/>
</dbReference>
<feature type="domain" description="AP2/ERF" evidence="10">
    <location>
        <begin position="162"/>
        <end position="220"/>
    </location>
</feature>
<dbReference type="CDD" id="cd00018">
    <property type="entry name" value="AP2"/>
    <property type="match status" value="2"/>
</dbReference>
<evidence type="ECO:0000259" key="10">
    <source>
        <dbReference type="PROSITE" id="PS51032"/>
    </source>
</evidence>
<dbReference type="PaxDb" id="3827-XP_004511162.1"/>
<dbReference type="GO" id="GO:0003700">
    <property type="term" value="F:DNA-binding transcription factor activity"/>
    <property type="evidence" value="ECO:0007669"/>
    <property type="project" value="InterPro"/>
</dbReference>
<evidence type="ECO:0000313" key="11">
    <source>
        <dbReference type="Proteomes" id="UP000087171"/>
    </source>
</evidence>
<evidence type="ECO:0000256" key="6">
    <source>
        <dbReference type="ARBA" id="ARBA00023163"/>
    </source>
</evidence>
<dbReference type="GeneID" id="101488375"/>
<evidence type="ECO:0000256" key="8">
    <source>
        <dbReference type="ARBA" id="ARBA00037973"/>
    </source>
</evidence>
<organism evidence="11 12">
    <name type="scientific">Cicer arietinum</name>
    <name type="common">Chickpea</name>
    <name type="synonym">Garbanzo</name>
    <dbReference type="NCBI Taxonomy" id="3827"/>
    <lineage>
        <taxon>Eukaryota</taxon>
        <taxon>Viridiplantae</taxon>
        <taxon>Streptophyta</taxon>
        <taxon>Embryophyta</taxon>
        <taxon>Tracheophyta</taxon>
        <taxon>Spermatophyta</taxon>
        <taxon>Magnoliopsida</taxon>
        <taxon>eudicotyledons</taxon>
        <taxon>Gunneridae</taxon>
        <taxon>Pentapetalae</taxon>
        <taxon>rosids</taxon>
        <taxon>fabids</taxon>
        <taxon>Fabales</taxon>
        <taxon>Fabaceae</taxon>
        <taxon>Papilionoideae</taxon>
        <taxon>50 kb inversion clade</taxon>
        <taxon>NPAAA clade</taxon>
        <taxon>Hologalegina</taxon>
        <taxon>IRL clade</taxon>
        <taxon>Cicereae</taxon>
        <taxon>Cicer</taxon>
    </lineage>
</organism>
<feature type="compositionally biased region" description="Polar residues" evidence="9">
    <location>
        <begin position="38"/>
        <end position="58"/>
    </location>
</feature>
<dbReference type="FunFam" id="3.30.730.10:FF:000002">
    <property type="entry name" value="AP2-like ethylene-responsive transcription factor"/>
    <property type="match status" value="1"/>
</dbReference>
<dbReference type="STRING" id="3827.A0A1S2YWS0"/>
<keyword evidence="4" id="KW-0238">DNA-binding</keyword>
<evidence type="ECO:0000256" key="5">
    <source>
        <dbReference type="ARBA" id="ARBA00023159"/>
    </source>
</evidence>
<keyword evidence="2" id="KW-0677">Repeat</keyword>
<dbReference type="Pfam" id="PF00847">
    <property type="entry name" value="AP2"/>
    <property type="match status" value="2"/>
</dbReference>
<dbReference type="Proteomes" id="UP000087171">
    <property type="component" value="Chromosome Ca7"/>
</dbReference>
<evidence type="ECO:0000256" key="7">
    <source>
        <dbReference type="ARBA" id="ARBA00023242"/>
    </source>
</evidence>
<evidence type="ECO:0000256" key="2">
    <source>
        <dbReference type="ARBA" id="ARBA00022737"/>
    </source>
</evidence>
<protein>
    <submittedName>
        <fullName evidence="12">AP2-like ethylene-responsive transcription factor At1g79700</fullName>
    </submittedName>
</protein>
<comment type="similarity">
    <text evidence="8">Belongs to the AP2/ERF transcription factor family. AP2 subfamily.</text>
</comment>
<feature type="domain" description="AP2/ERF" evidence="10">
    <location>
        <begin position="60"/>
        <end position="126"/>
    </location>
</feature>
<keyword evidence="3" id="KW-0805">Transcription regulation</keyword>
<dbReference type="GO" id="GO:0003677">
    <property type="term" value="F:DNA binding"/>
    <property type="evidence" value="ECO:0007669"/>
    <property type="project" value="UniProtKB-KW"/>
</dbReference>
<evidence type="ECO:0000313" key="12">
    <source>
        <dbReference type="RefSeq" id="XP_004511162.1"/>
    </source>
</evidence>
<keyword evidence="6" id="KW-0804">Transcription</keyword>
<dbReference type="PANTHER" id="PTHR32467:SF97">
    <property type="entry name" value="ETHYLENE-RESPONSIVE TRANSCRIPTION FACTOR WRI1"/>
    <property type="match status" value="1"/>
</dbReference>
<reference evidence="12" key="2">
    <citation type="submission" date="2025-08" db="UniProtKB">
        <authorList>
            <consortium name="RefSeq"/>
        </authorList>
    </citation>
    <scope>IDENTIFICATION</scope>
    <source>
        <tissue evidence="12">Etiolated seedlings</tissue>
    </source>
</reference>
<dbReference type="OrthoDB" id="207175at2759"/>
<keyword evidence="7" id="KW-0539">Nucleus</keyword>
<dbReference type="PRINTS" id="PR00367">
    <property type="entry name" value="ETHRSPELEMNT"/>
</dbReference>
<feature type="compositionally biased region" description="Low complexity" evidence="9">
    <location>
        <begin position="1"/>
        <end position="15"/>
    </location>
</feature>
<sequence>MKRSPPSSSSSSSSSVGFETQIQSEKKRGAKNPKKNLSVKSQNCKQKKNQTNGGSRRSSIYRGVTRHRWTGRFEAHLWDKSSWNNIQSKKGRQVYLGAYDTEEAAARTYDLAALKYWGKDATLNFPIETYGKEVEEMDKISREEYLASLRRQSSGFSRGISKYRGVARHHHNGRWEARIGRVCGNKYLYLGTYKTQEEAAKAYDIAAIEHRGLNAVTNFDISNYINKFKNKIDESEQTQPQTTTIEIVQNSSDSEVAQEEQQQITITTTPPQEILEKIEVPMLHQQQQQQHVPPIEQEHTIVNVMDHYLEQDLPSSFMFQDSDELALSNAEIDLMQIFDGSSFEDNIDLWFNTDPGFDSDINISEVLEGINCGGLLNGDAGNNMIVDGNNNNNIKNKENKEILSLNSSSSSSLSSTTTIDYL</sequence>
<dbReference type="KEGG" id="cam:101488375"/>
<dbReference type="RefSeq" id="XP_004511162.1">
    <property type="nucleotide sequence ID" value="XM_004511105.3"/>
</dbReference>
<dbReference type="FunFam" id="3.30.730.10:FF:000004">
    <property type="entry name" value="AP2-like ethylene-responsive transcription factor"/>
    <property type="match status" value="1"/>
</dbReference>